<evidence type="ECO:0000313" key="1">
    <source>
        <dbReference type="Proteomes" id="UP000095286"/>
    </source>
</evidence>
<name>A0AC35TX12_9BILA</name>
<evidence type="ECO:0000313" key="2">
    <source>
        <dbReference type="WBParaSite" id="RSKR_0000540300.1"/>
    </source>
</evidence>
<proteinExistence type="predicted"/>
<accession>A0AC35TX12</accession>
<organism evidence="1 2">
    <name type="scientific">Rhabditophanes sp. KR3021</name>
    <dbReference type="NCBI Taxonomy" id="114890"/>
    <lineage>
        <taxon>Eukaryota</taxon>
        <taxon>Metazoa</taxon>
        <taxon>Ecdysozoa</taxon>
        <taxon>Nematoda</taxon>
        <taxon>Chromadorea</taxon>
        <taxon>Rhabditida</taxon>
        <taxon>Tylenchina</taxon>
        <taxon>Panagrolaimomorpha</taxon>
        <taxon>Strongyloidoidea</taxon>
        <taxon>Alloionematidae</taxon>
        <taxon>Rhabditophanes</taxon>
    </lineage>
</organism>
<protein>
    <submittedName>
        <fullName evidence="2">RRM domain-containing protein</fullName>
    </submittedName>
</protein>
<reference evidence="2" key="1">
    <citation type="submission" date="2016-11" db="UniProtKB">
        <authorList>
            <consortium name="WormBaseParasite"/>
        </authorList>
    </citation>
    <scope>IDENTIFICATION</scope>
    <source>
        <strain evidence="2">KR3021</strain>
    </source>
</reference>
<dbReference type="WBParaSite" id="RSKR_0000540300.1">
    <property type="protein sequence ID" value="RSKR_0000540300.1"/>
    <property type="gene ID" value="RSKR_0000540300"/>
</dbReference>
<dbReference type="Proteomes" id="UP000095286">
    <property type="component" value="Unplaced"/>
</dbReference>
<sequence length="193" mass="22137">MVQDIEHVVKDVNMADECNVIAKRMEEMEKEAMSIKILQKESENKMHSTAIPSFPPTLTSEEKADIDHRSVYVGNVDYGTTENELKEHFERYGEVKRVTILHDKFSGQPKGFAYIEFVEEETVGHALELYESLFRGRQITVLKKRTNKPGISTTNRYPRRAVRGLRGRFQRGVGFRGGRFVRSQDRGVLPTCG</sequence>